<dbReference type="InterPro" id="IPR050121">
    <property type="entry name" value="Cytochrome_P450_monoxygenase"/>
</dbReference>
<keyword evidence="9" id="KW-1185">Reference proteome</keyword>
<gene>
    <name evidence="8" type="ORF">CABS02_05786</name>
</gene>
<reference evidence="8" key="1">
    <citation type="submission" date="2019-01" db="EMBL/GenBank/DDBJ databases">
        <title>Colletotrichum abscissum LGMF1257.</title>
        <authorList>
            <person name="Baroncelli R."/>
        </authorList>
    </citation>
    <scope>NUCLEOTIDE SEQUENCE</scope>
    <source>
        <strain evidence="8">Ca142</strain>
    </source>
</reference>
<evidence type="ECO:0000256" key="4">
    <source>
        <dbReference type="ARBA" id="ARBA00022723"/>
    </source>
</evidence>
<organism evidence="8 9">
    <name type="scientific">Colletotrichum abscissum</name>
    <dbReference type="NCBI Taxonomy" id="1671311"/>
    <lineage>
        <taxon>Eukaryota</taxon>
        <taxon>Fungi</taxon>
        <taxon>Dikarya</taxon>
        <taxon>Ascomycota</taxon>
        <taxon>Pezizomycotina</taxon>
        <taxon>Sordariomycetes</taxon>
        <taxon>Hypocreomycetidae</taxon>
        <taxon>Glomerellales</taxon>
        <taxon>Glomerellaceae</taxon>
        <taxon>Colletotrichum</taxon>
        <taxon>Colletotrichum acutatum species complex</taxon>
    </lineage>
</organism>
<accession>A0A9P9XGK2</accession>
<dbReference type="GO" id="GO:0004497">
    <property type="term" value="F:monooxygenase activity"/>
    <property type="evidence" value="ECO:0007669"/>
    <property type="project" value="UniProtKB-KW"/>
</dbReference>
<dbReference type="Gene3D" id="1.10.630.10">
    <property type="entry name" value="Cytochrome P450"/>
    <property type="match status" value="1"/>
</dbReference>
<dbReference type="GO" id="GO:0020037">
    <property type="term" value="F:heme binding"/>
    <property type="evidence" value="ECO:0007669"/>
    <property type="project" value="InterPro"/>
</dbReference>
<comment type="caution">
    <text evidence="8">The sequence shown here is derived from an EMBL/GenBank/DDBJ whole genome shotgun (WGS) entry which is preliminary data.</text>
</comment>
<dbReference type="OrthoDB" id="1470350at2759"/>
<dbReference type="PANTHER" id="PTHR24305:SF230">
    <property type="entry name" value="P450, PUTATIVE (EUROFUNG)-RELATED"/>
    <property type="match status" value="1"/>
</dbReference>
<dbReference type="GO" id="GO:0016705">
    <property type="term" value="F:oxidoreductase activity, acting on paired donors, with incorporation or reduction of molecular oxygen"/>
    <property type="evidence" value="ECO:0007669"/>
    <property type="project" value="InterPro"/>
</dbReference>
<evidence type="ECO:0000313" key="9">
    <source>
        <dbReference type="Proteomes" id="UP001056436"/>
    </source>
</evidence>
<dbReference type="Pfam" id="PF00067">
    <property type="entry name" value="p450"/>
    <property type="match status" value="1"/>
</dbReference>
<dbReference type="PANTHER" id="PTHR24305">
    <property type="entry name" value="CYTOCHROME P450"/>
    <property type="match status" value="1"/>
</dbReference>
<dbReference type="SUPFAM" id="SSF48264">
    <property type="entry name" value="Cytochrome P450"/>
    <property type="match status" value="1"/>
</dbReference>
<dbReference type="InterPro" id="IPR036396">
    <property type="entry name" value="Cyt_P450_sf"/>
</dbReference>
<evidence type="ECO:0000256" key="7">
    <source>
        <dbReference type="ARBA" id="ARBA00023033"/>
    </source>
</evidence>
<dbReference type="InterPro" id="IPR001128">
    <property type="entry name" value="Cyt_P450"/>
</dbReference>
<evidence type="ECO:0000313" key="8">
    <source>
        <dbReference type="EMBL" id="KAI3554066.1"/>
    </source>
</evidence>
<sequence>MTDIAQTTVAIHQWAIHHNETYFKDPFSFRPERFLGDPEFATDKRDEDFADPNNLAYVKMQLILAHLTWNFDMELAEESRGWAEKQKVYILWEKGPLEVHLSPVQRV</sequence>
<keyword evidence="4" id="KW-0479">Metal-binding</keyword>
<dbReference type="Proteomes" id="UP001056436">
    <property type="component" value="Unassembled WGS sequence"/>
</dbReference>
<proteinExistence type="inferred from homology"/>
<comment type="cofactor">
    <cofactor evidence="1">
        <name>heme</name>
        <dbReference type="ChEBI" id="CHEBI:30413"/>
    </cofactor>
</comment>
<evidence type="ECO:0000256" key="5">
    <source>
        <dbReference type="ARBA" id="ARBA00023002"/>
    </source>
</evidence>
<evidence type="ECO:0000256" key="1">
    <source>
        <dbReference type="ARBA" id="ARBA00001971"/>
    </source>
</evidence>
<keyword evidence="7" id="KW-0503">Monooxygenase</keyword>
<keyword evidence="6" id="KW-0408">Iron</keyword>
<dbReference type="EMBL" id="SDAQ01000026">
    <property type="protein sequence ID" value="KAI3554066.1"/>
    <property type="molecule type" value="Genomic_DNA"/>
</dbReference>
<dbReference type="GO" id="GO:0005506">
    <property type="term" value="F:iron ion binding"/>
    <property type="evidence" value="ECO:0007669"/>
    <property type="project" value="InterPro"/>
</dbReference>
<comment type="similarity">
    <text evidence="2">Belongs to the cytochrome P450 family.</text>
</comment>
<protein>
    <submittedName>
        <fullName evidence="8">Cytochrome P450</fullName>
    </submittedName>
</protein>
<evidence type="ECO:0000256" key="6">
    <source>
        <dbReference type="ARBA" id="ARBA00023004"/>
    </source>
</evidence>
<keyword evidence="3" id="KW-0349">Heme</keyword>
<evidence type="ECO:0000256" key="3">
    <source>
        <dbReference type="ARBA" id="ARBA00022617"/>
    </source>
</evidence>
<name>A0A9P9XGK2_9PEZI</name>
<keyword evidence="5" id="KW-0560">Oxidoreductase</keyword>
<evidence type="ECO:0000256" key="2">
    <source>
        <dbReference type="ARBA" id="ARBA00010617"/>
    </source>
</evidence>
<dbReference type="AlphaFoldDB" id="A0A9P9XGK2"/>